<dbReference type="NCBIfam" id="TIGR04057">
    <property type="entry name" value="SusC_RagA_signa"/>
    <property type="match status" value="1"/>
</dbReference>
<evidence type="ECO:0000256" key="10">
    <source>
        <dbReference type="ARBA" id="ARBA00023237"/>
    </source>
</evidence>
<dbReference type="InterPro" id="IPR023996">
    <property type="entry name" value="TonB-dep_OMP_SusC/RagA"/>
</dbReference>
<dbReference type="OrthoDB" id="9768177at2"/>
<protein>
    <submittedName>
        <fullName evidence="13">SusC/RagA family protein</fullName>
    </submittedName>
</protein>
<keyword evidence="10 11" id="KW-0998">Cell outer membrane</keyword>
<dbReference type="SUPFAM" id="SSF56935">
    <property type="entry name" value="Porins"/>
    <property type="match status" value="1"/>
</dbReference>
<dbReference type="PANTHER" id="PTHR32552">
    <property type="entry name" value="FERRICHROME IRON RECEPTOR-RELATED"/>
    <property type="match status" value="1"/>
</dbReference>
<dbReference type="PANTHER" id="PTHR32552:SF81">
    <property type="entry name" value="TONB-DEPENDENT OUTER MEMBRANE RECEPTOR"/>
    <property type="match status" value="1"/>
</dbReference>
<dbReference type="SUPFAM" id="SSF49464">
    <property type="entry name" value="Carboxypeptidase regulatory domain-like"/>
    <property type="match status" value="1"/>
</dbReference>
<evidence type="ECO:0000313" key="14">
    <source>
        <dbReference type="Proteomes" id="UP000192610"/>
    </source>
</evidence>
<evidence type="ECO:0000256" key="5">
    <source>
        <dbReference type="ARBA" id="ARBA00022692"/>
    </source>
</evidence>
<dbReference type="InterPro" id="IPR012910">
    <property type="entry name" value="Plug_dom"/>
</dbReference>
<organism evidence="13 14">
    <name type="scientific">Niastella yeongjuensis</name>
    <dbReference type="NCBI Taxonomy" id="354355"/>
    <lineage>
        <taxon>Bacteria</taxon>
        <taxon>Pseudomonadati</taxon>
        <taxon>Bacteroidota</taxon>
        <taxon>Chitinophagia</taxon>
        <taxon>Chitinophagales</taxon>
        <taxon>Chitinophagaceae</taxon>
        <taxon>Niastella</taxon>
    </lineage>
</organism>
<name>A0A1V9EIZ1_9BACT</name>
<dbReference type="Proteomes" id="UP000192610">
    <property type="component" value="Unassembled WGS sequence"/>
</dbReference>
<evidence type="ECO:0000256" key="9">
    <source>
        <dbReference type="ARBA" id="ARBA00023136"/>
    </source>
</evidence>
<evidence type="ECO:0000313" key="13">
    <source>
        <dbReference type="EMBL" id="OQP46107.1"/>
    </source>
</evidence>
<accession>A0A1V9EIZ1</accession>
<evidence type="ECO:0000256" key="4">
    <source>
        <dbReference type="ARBA" id="ARBA00022496"/>
    </source>
</evidence>
<dbReference type="STRING" id="354355.SAMN05660816_04583"/>
<dbReference type="AlphaFoldDB" id="A0A1V9EIZ1"/>
<evidence type="ECO:0000256" key="2">
    <source>
        <dbReference type="ARBA" id="ARBA00022448"/>
    </source>
</evidence>
<evidence type="ECO:0000259" key="12">
    <source>
        <dbReference type="Pfam" id="PF07715"/>
    </source>
</evidence>
<dbReference type="InterPro" id="IPR023997">
    <property type="entry name" value="TonB-dep_OMP_SusC/RagA_CS"/>
</dbReference>
<dbReference type="Gene3D" id="2.60.40.1120">
    <property type="entry name" value="Carboxypeptidase-like, regulatory domain"/>
    <property type="match status" value="1"/>
</dbReference>
<dbReference type="InterPro" id="IPR037066">
    <property type="entry name" value="Plug_dom_sf"/>
</dbReference>
<dbReference type="NCBIfam" id="TIGR04056">
    <property type="entry name" value="OMP_RagA_SusC"/>
    <property type="match status" value="1"/>
</dbReference>
<keyword evidence="4" id="KW-0410">Iron transport</keyword>
<comment type="caution">
    <text evidence="13">The sequence shown here is derived from an EMBL/GenBank/DDBJ whole genome shotgun (WGS) entry which is preliminary data.</text>
</comment>
<proteinExistence type="inferred from homology"/>
<dbReference type="GO" id="GO:0009279">
    <property type="term" value="C:cell outer membrane"/>
    <property type="evidence" value="ECO:0007669"/>
    <property type="project" value="UniProtKB-SubCell"/>
</dbReference>
<sequence>MRKRGSERIFRGCFFAVSILLASGVLAKPPRQTLHAGVLTLATDTTIAREPLFAILKQLNQSKGIYFLFSEKSFGDVLVKPVFNKDRPVEEILEDLLLFTGLNYKKVNDKTFVIIAAPENTPVHQSKTTTTEDKPLTEKKTQIVRGRVTNEEGKPLANVSVGVKGTTLGTTTNGKGEFSIEGNKGAVVELSSVGYEKKEIRLNNSGTIIYLNAQLSVLENMMNEVVVTALGVNKYSRSLGYSISTVTAENLSAAGNTNFASALYGRSPGVMIKTAPGGATSAVQVQIRGVNSLNFNAQPLYVVDGIIIRNTNEKGITGINNGGYWTDPRIRGNGILDINIADIDNLSILKGASATALYGSEAAAGVVVITTKKGTPRKRLGVAVNYTNTLEQAAFLPKYQYEYGPGSDRATNLSEGATEDGWVPVDTDGDGINDNKRPNFTAYAQFGPRFDGSLVPWWDGEMRPYVAHEKNYKQLYRLGFNSILNTSITNANDKFSYRLSYTRNDYKGIQQGGDLQRNTVHLNSNYKISDKLNIDVIANYLNSKVHNRPYQLTRIIAAYAGFFSRAEDMSIVFDKYKTSEGYKWVPWNQSQRNPVEALRYNVKSEMLDFLWMQLKNSEDEYQDRLLNSVTLNYELSKELKFRARFGNDFTSLKTETRLYSEYPSTFNTAAASTGQYKIASGRYSILYGDGLLTWSKKLSGKWNLSLTGGFQSRKETYNDQSAETTDGLLEENWFSLENSYHPVKTASDRSAVLKYAFLGFFNLSYKNYLYFEGTARKEYSSTLPPGNNSYFYPSLNTAFVFNEALNLPAWVSFAKVRTSIGVVGNAPPAYTSPVNYTQQNLATMQGTVAALNAQMNAGNNNIRPENKYELETGLETMLFRNRLGFDVTWYSSRTINQIVQLSVPSSAGAQTKLVNAGELRSNGLETRIQGTPILGKKFKWTTQLTMSRSRSKVSKLASGVNNITFYEAEQNGLRIVAEQNETIGNIYVYPRLKDNNGNYIIGSNGLYTIDNHRYEKVGNVMPRLTGGWFNNVSWKQFSFDCAVDYRMGGKLVSPPLKYNIGAGMYKSTLEYRDEAHGGLPYYISPNGQKILLPSHNSKVSNAGEVYHDGVILPGVTVTGQQNTQIIDAAYYYMNTFIWGASSVNESAVVDNSYIKLRELILGYSLPAKLTGKMHFNNIRVSLIGRNLFYFYRTLKNIDPEATIGSNWIRQSVDEGSMAATRSMGFSVNFDF</sequence>
<dbReference type="Gene3D" id="2.40.170.20">
    <property type="entry name" value="TonB-dependent receptor, beta-barrel domain"/>
    <property type="match status" value="1"/>
</dbReference>
<dbReference type="RefSeq" id="WP_081201992.1">
    <property type="nucleotide sequence ID" value="NZ_LVXG01000025.1"/>
</dbReference>
<keyword evidence="3 11" id="KW-1134">Transmembrane beta strand</keyword>
<reference evidence="14" key="1">
    <citation type="submission" date="2016-04" db="EMBL/GenBank/DDBJ databases">
        <authorList>
            <person name="Chen L."/>
            <person name="Zhuang W."/>
            <person name="Wang G."/>
        </authorList>
    </citation>
    <scope>NUCLEOTIDE SEQUENCE [LARGE SCALE GENOMIC DNA]</scope>
    <source>
        <strain evidence="14">17621</strain>
    </source>
</reference>
<dbReference type="Gene3D" id="2.170.130.10">
    <property type="entry name" value="TonB-dependent receptor, plug domain"/>
    <property type="match status" value="1"/>
</dbReference>
<keyword evidence="5 11" id="KW-0812">Transmembrane</keyword>
<feature type="domain" description="TonB-dependent receptor plug" evidence="12">
    <location>
        <begin position="238"/>
        <end position="366"/>
    </location>
</feature>
<evidence type="ECO:0000256" key="7">
    <source>
        <dbReference type="ARBA" id="ARBA00023065"/>
    </source>
</evidence>
<keyword evidence="8" id="KW-0798">TonB box</keyword>
<keyword evidence="6" id="KW-0408">Iron</keyword>
<keyword evidence="7" id="KW-0406">Ion transport</keyword>
<evidence type="ECO:0000256" key="3">
    <source>
        <dbReference type="ARBA" id="ARBA00022452"/>
    </source>
</evidence>
<dbReference type="Pfam" id="PF13715">
    <property type="entry name" value="CarbopepD_reg_2"/>
    <property type="match status" value="1"/>
</dbReference>
<dbReference type="EMBL" id="LVXG01000025">
    <property type="protein sequence ID" value="OQP46107.1"/>
    <property type="molecule type" value="Genomic_DNA"/>
</dbReference>
<keyword evidence="14" id="KW-1185">Reference proteome</keyword>
<dbReference type="GO" id="GO:0006826">
    <property type="term" value="P:iron ion transport"/>
    <property type="evidence" value="ECO:0007669"/>
    <property type="project" value="UniProtKB-KW"/>
</dbReference>
<evidence type="ECO:0000256" key="6">
    <source>
        <dbReference type="ARBA" id="ARBA00023004"/>
    </source>
</evidence>
<keyword evidence="2 11" id="KW-0813">Transport</keyword>
<dbReference type="InterPro" id="IPR039426">
    <property type="entry name" value="TonB-dep_rcpt-like"/>
</dbReference>
<evidence type="ECO:0000256" key="8">
    <source>
        <dbReference type="ARBA" id="ARBA00023077"/>
    </source>
</evidence>
<gene>
    <name evidence="13" type="ORF">A4H97_31530</name>
</gene>
<evidence type="ECO:0000256" key="11">
    <source>
        <dbReference type="PROSITE-ProRule" id="PRU01360"/>
    </source>
</evidence>
<dbReference type="Gene3D" id="3.55.50.30">
    <property type="match status" value="1"/>
</dbReference>
<keyword evidence="9 11" id="KW-0472">Membrane</keyword>
<dbReference type="InterPro" id="IPR008969">
    <property type="entry name" value="CarboxyPept-like_regulatory"/>
</dbReference>
<comment type="subcellular location">
    <subcellularLocation>
        <location evidence="1 11">Cell outer membrane</location>
        <topology evidence="1 11">Multi-pass membrane protein</topology>
    </subcellularLocation>
</comment>
<dbReference type="InterPro" id="IPR036942">
    <property type="entry name" value="Beta-barrel_TonB_sf"/>
</dbReference>
<evidence type="ECO:0000256" key="1">
    <source>
        <dbReference type="ARBA" id="ARBA00004571"/>
    </source>
</evidence>
<comment type="similarity">
    <text evidence="11">Belongs to the TonB-dependent receptor family.</text>
</comment>
<dbReference type="Pfam" id="PF07715">
    <property type="entry name" value="Plug"/>
    <property type="match status" value="1"/>
</dbReference>
<dbReference type="PROSITE" id="PS52016">
    <property type="entry name" value="TONB_DEPENDENT_REC_3"/>
    <property type="match status" value="1"/>
</dbReference>